<protein>
    <submittedName>
        <fullName evidence="2">Uncharacterized protein</fullName>
    </submittedName>
</protein>
<sequence length="132" mass="14647">MPDTSAGDLEHIQDWEINLSGVSSFERNELYSRWDTFDTGDSSCRGAPRLVSKLRAKRRTSYGFVMEKSMGDQDFQVSLGIEFYRTSYSELDPPARGACKGPDSSPSGAIQSIIRLPRSDLASDEPNPSGQY</sequence>
<evidence type="ECO:0000313" key="2">
    <source>
        <dbReference type="EMBL" id="KAF9505884.1"/>
    </source>
</evidence>
<proteinExistence type="predicted"/>
<comment type="caution">
    <text evidence="2">The sequence shown here is derived from an EMBL/GenBank/DDBJ whole genome shotgun (WGS) entry which is preliminary data.</text>
</comment>
<reference evidence="2" key="1">
    <citation type="journal article" date="2020" name="Nat. Commun.">
        <title>Large-scale genome sequencing of mycorrhizal fungi provides insights into the early evolution of symbiotic traits.</title>
        <authorList>
            <person name="Miyauchi S."/>
            <person name="Kiss E."/>
            <person name="Kuo A."/>
            <person name="Drula E."/>
            <person name="Kohler A."/>
            <person name="Sanchez-Garcia M."/>
            <person name="Morin E."/>
            <person name="Andreopoulos B."/>
            <person name="Barry K.W."/>
            <person name="Bonito G."/>
            <person name="Buee M."/>
            <person name="Carver A."/>
            <person name="Chen C."/>
            <person name="Cichocki N."/>
            <person name="Clum A."/>
            <person name="Culley D."/>
            <person name="Crous P.W."/>
            <person name="Fauchery L."/>
            <person name="Girlanda M."/>
            <person name="Hayes R.D."/>
            <person name="Keri Z."/>
            <person name="LaButti K."/>
            <person name="Lipzen A."/>
            <person name="Lombard V."/>
            <person name="Magnuson J."/>
            <person name="Maillard F."/>
            <person name="Murat C."/>
            <person name="Nolan M."/>
            <person name="Ohm R.A."/>
            <person name="Pangilinan J."/>
            <person name="Pereira M.F."/>
            <person name="Perotto S."/>
            <person name="Peter M."/>
            <person name="Pfister S."/>
            <person name="Riley R."/>
            <person name="Sitrit Y."/>
            <person name="Stielow J.B."/>
            <person name="Szollosi G."/>
            <person name="Zifcakova L."/>
            <person name="Stursova M."/>
            <person name="Spatafora J.W."/>
            <person name="Tedersoo L."/>
            <person name="Vaario L.M."/>
            <person name="Yamada A."/>
            <person name="Yan M."/>
            <person name="Wang P."/>
            <person name="Xu J."/>
            <person name="Bruns T."/>
            <person name="Baldrian P."/>
            <person name="Vilgalys R."/>
            <person name="Dunand C."/>
            <person name="Henrissat B."/>
            <person name="Grigoriev I.V."/>
            <person name="Hibbett D."/>
            <person name="Nagy L.G."/>
            <person name="Martin F.M."/>
        </authorList>
    </citation>
    <scope>NUCLEOTIDE SEQUENCE</scope>
    <source>
        <strain evidence="2">UP504</strain>
    </source>
</reference>
<accession>A0A9P6DP43</accession>
<evidence type="ECO:0000313" key="3">
    <source>
        <dbReference type="Proteomes" id="UP000886523"/>
    </source>
</evidence>
<evidence type="ECO:0000256" key="1">
    <source>
        <dbReference type="SAM" id="MobiDB-lite"/>
    </source>
</evidence>
<organism evidence="2 3">
    <name type="scientific">Hydnum rufescens UP504</name>
    <dbReference type="NCBI Taxonomy" id="1448309"/>
    <lineage>
        <taxon>Eukaryota</taxon>
        <taxon>Fungi</taxon>
        <taxon>Dikarya</taxon>
        <taxon>Basidiomycota</taxon>
        <taxon>Agaricomycotina</taxon>
        <taxon>Agaricomycetes</taxon>
        <taxon>Cantharellales</taxon>
        <taxon>Hydnaceae</taxon>
        <taxon>Hydnum</taxon>
    </lineage>
</organism>
<feature type="region of interest" description="Disordered" evidence="1">
    <location>
        <begin position="92"/>
        <end position="132"/>
    </location>
</feature>
<name>A0A9P6DP43_9AGAM</name>
<keyword evidence="3" id="KW-1185">Reference proteome</keyword>
<dbReference type="AlphaFoldDB" id="A0A9P6DP43"/>
<dbReference type="EMBL" id="MU129133">
    <property type="protein sequence ID" value="KAF9505884.1"/>
    <property type="molecule type" value="Genomic_DNA"/>
</dbReference>
<dbReference type="Proteomes" id="UP000886523">
    <property type="component" value="Unassembled WGS sequence"/>
</dbReference>
<gene>
    <name evidence="2" type="ORF">BS47DRAFT_1367753</name>
</gene>